<dbReference type="Gramene" id="AET6Gv20589900.7">
    <property type="protein sequence ID" value="AET6Gv20589900.7"/>
    <property type="gene ID" value="AET6Gv20589900"/>
</dbReference>
<dbReference type="PANTHER" id="PTHR32467">
    <property type="entry name" value="AP2-LIKE ETHYLENE-RESPONSIVE TRANSCRIPTION FACTOR"/>
    <property type="match status" value="1"/>
</dbReference>
<reference evidence="2" key="2">
    <citation type="journal article" date="2017" name="Nat. Plants">
        <title>The Aegilops tauschii genome reveals multiple impacts of transposons.</title>
        <authorList>
            <person name="Zhao G."/>
            <person name="Zou C."/>
            <person name="Li K."/>
            <person name="Wang K."/>
            <person name="Li T."/>
            <person name="Gao L."/>
            <person name="Zhang X."/>
            <person name="Wang H."/>
            <person name="Yang Z."/>
            <person name="Liu X."/>
            <person name="Jiang W."/>
            <person name="Mao L."/>
            <person name="Kong X."/>
            <person name="Jiao Y."/>
            <person name="Jia J."/>
        </authorList>
    </citation>
    <scope>NUCLEOTIDE SEQUENCE [LARGE SCALE GENOMIC DNA]</scope>
    <source>
        <strain evidence="2">cv. AL8/78</strain>
    </source>
</reference>
<dbReference type="PANTHER" id="PTHR32467:SF72">
    <property type="entry name" value="AP2-LIKE ETHYLENE-RESPONSIVE TRANSCRIPTION FACTOR BBM"/>
    <property type="match status" value="1"/>
</dbReference>
<dbReference type="Proteomes" id="UP000015105">
    <property type="component" value="Chromosome 6D"/>
</dbReference>
<protein>
    <recommendedName>
        <fullName evidence="3">AP2/ERF domain-containing protein</fullName>
    </recommendedName>
</protein>
<dbReference type="InterPro" id="IPR036955">
    <property type="entry name" value="AP2/ERF_dom_sf"/>
</dbReference>
<evidence type="ECO:0000313" key="2">
    <source>
        <dbReference type="Proteomes" id="UP000015105"/>
    </source>
</evidence>
<keyword evidence="2" id="KW-1185">Reference proteome</keyword>
<dbReference type="AlphaFoldDB" id="A0A453P352"/>
<name>A0A453P352_AEGTS</name>
<reference evidence="1" key="5">
    <citation type="journal article" date="2021" name="G3 (Bethesda)">
        <title>Aegilops tauschii genome assembly Aet v5.0 features greater sequence contiguity and improved annotation.</title>
        <authorList>
            <person name="Wang L."/>
            <person name="Zhu T."/>
            <person name="Rodriguez J.C."/>
            <person name="Deal K.R."/>
            <person name="Dubcovsky J."/>
            <person name="McGuire P.E."/>
            <person name="Lux T."/>
            <person name="Spannagl M."/>
            <person name="Mayer K.F.X."/>
            <person name="Baldrich P."/>
            <person name="Meyers B.C."/>
            <person name="Huo N."/>
            <person name="Gu Y.Q."/>
            <person name="Zhou H."/>
            <person name="Devos K.M."/>
            <person name="Bennetzen J.L."/>
            <person name="Unver T."/>
            <person name="Budak H."/>
            <person name="Gulick P.J."/>
            <person name="Galiba G."/>
            <person name="Kalapos B."/>
            <person name="Nelson D.R."/>
            <person name="Li P."/>
            <person name="You F.M."/>
            <person name="Luo M.C."/>
            <person name="Dvorak J."/>
        </authorList>
    </citation>
    <scope>NUCLEOTIDE SEQUENCE [LARGE SCALE GENOMIC DNA]</scope>
    <source>
        <strain evidence="1">cv. AL8/78</strain>
    </source>
</reference>
<dbReference type="GO" id="GO:0003700">
    <property type="term" value="F:DNA-binding transcription factor activity"/>
    <property type="evidence" value="ECO:0007669"/>
    <property type="project" value="InterPro"/>
</dbReference>
<reference evidence="1" key="4">
    <citation type="submission" date="2019-03" db="UniProtKB">
        <authorList>
            <consortium name="EnsemblPlants"/>
        </authorList>
    </citation>
    <scope>IDENTIFICATION</scope>
</reference>
<organism evidence="1 2">
    <name type="scientific">Aegilops tauschii subsp. strangulata</name>
    <name type="common">Goatgrass</name>
    <dbReference type="NCBI Taxonomy" id="200361"/>
    <lineage>
        <taxon>Eukaryota</taxon>
        <taxon>Viridiplantae</taxon>
        <taxon>Streptophyta</taxon>
        <taxon>Embryophyta</taxon>
        <taxon>Tracheophyta</taxon>
        <taxon>Spermatophyta</taxon>
        <taxon>Magnoliopsida</taxon>
        <taxon>Liliopsida</taxon>
        <taxon>Poales</taxon>
        <taxon>Poaceae</taxon>
        <taxon>BOP clade</taxon>
        <taxon>Pooideae</taxon>
        <taxon>Triticodae</taxon>
        <taxon>Triticeae</taxon>
        <taxon>Triticinae</taxon>
        <taxon>Aegilops</taxon>
    </lineage>
</organism>
<accession>A0A453P352</accession>
<evidence type="ECO:0008006" key="3">
    <source>
        <dbReference type="Google" id="ProtNLM"/>
    </source>
</evidence>
<dbReference type="Gene3D" id="3.30.730.10">
    <property type="entry name" value="AP2/ERF domain"/>
    <property type="match status" value="1"/>
</dbReference>
<evidence type="ECO:0000313" key="1">
    <source>
        <dbReference type="EnsemblPlants" id="AET6Gv20589900.7"/>
    </source>
</evidence>
<proteinExistence type="predicted"/>
<dbReference type="EnsemblPlants" id="AET6Gv20589900.7">
    <property type="protein sequence ID" value="AET6Gv20589900.7"/>
    <property type="gene ID" value="AET6Gv20589900"/>
</dbReference>
<reference evidence="1" key="3">
    <citation type="journal article" date="2017" name="Nature">
        <title>Genome sequence of the progenitor of the wheat D genome Aegilops tauschii.</title>
        <authorList>
            <person name="Luo M.C."/>
            <person name="Gu Y.Q."/>
            <person name="Puiu D."/>
            <person name="Wang H."/>
            <person name="Twardziok S.O."/>
            <person name="Deal K.R."/>
            <person name="Huo N."/>
            <person name="Zhu T."/>
            <person name="Wang L."/>
            <person name="Wang Y."/>
            <person name="McGuire P.E."/>
            <person name="Liu S."/>
            <person name="Long H."/>
            <person name="Ramasamy R.K."/>
            <person name="Rodriguez J.C."/>
            <person name="Van S.L."/>
            <person name="Yuan L."/>
            <person name="Wang Z."/>
            <person name="Xia Z."/>
            <person name="Xiao L."/>
            <person name="Anderson O.D."/>
            <person name="Ouyang S."/>
            <person name="Liang Y."/>
            <person name="Zimin A.V."/>
            <person name="Pertea G."/>
            <person name="Qi P."/>
            <person name="Bennetzen J.L."/>
            <person name="Dai X."/>
            <person name="Dawson M.W."/>
            <person name="Muller H.G."/>
            <person name="Kugler K."/>
            <person name="Rivarola-Duarte L."/>
            <person name="Spannagl M."/>
            <person name="Mayer K.F.X."/>
            <person name="Lu F.H."/>
            <person name="Bevan M.W."/>
            <person name="Leroy P."/>
            <person name="Li P."/>
            <person name="You F.M."/>
            <person name="Sun Q."/>
            <person name="Liu Z."/>
            <person name="Lyons E."/>
            <person name="Wicker T."/>
            <person name="Salzberg S.L."/>
            <person name="Devos K.M."/>
            <person name="Dvorak J."/>
        </authorList>
    </citation>
    <scope>NUCLEOTIDE SEQUENCE [LARGE SCALE GENOMIC DNA]</scope>
    <source>
        <strain evidence="1">cv. AL8/78</strain>
    </source>
</reference>
<sequence>RAYDLAALKYWGTTTTTNFPINTYEKEVDEMKHMTRQEYIAYLRRYYC</sequence>
<reference evidence="2" key="1">
    <citation type="journal article" date="2014" name="Science">
        <title>Ancient hybridizations among the ancestral genomes of bread wheat.</title>
        <authorList>
            <consortium name="International Wheat Genome Sequencing Consortium,"/>
            <person name="Marcussen T."/>
            <person name="Sandve S.R."/>
            <person name="Heier L."/>
            <person name="Spannagl M."/>
            <person name="Pfeifer M."/>
            <person name="Jakobsen K.S."/>
            <person name="Wulff B.B."/>
            <person name="Steuernagel B."/>
            <person name="Mayer K.F."/>
            <person name="Olsen O.A."/>
        </authorList>
    </citation>
    <scope>NUCLEOTIDE SEQUENCE [LARGE SCALE GENOMIC DNA]</scope>
    <source>
        <strain evidence="2">cv. AL8/78</strain>
    </source>
</reference>